<dbReference type="EMBL" id="JABRWJ010000002">
    <property type="protein sequence ID" value="NRF66936.1"/>
    <property type="molecule type" value="Genomic_DNA"/>
</dbReference>
<organism evidence="2 3">
    <name type="scientific">Pseudaquabacterium terrae</name>
    <dbReference type="NCBI Taxonomy" id="2732868"/>
    <lineage>
        <taxon>Bacteria</taxon>
        <taxon>Pseudomonadati</taxon>
        <taxon>Pseudomonadota</taxon>
        <taxon>Betaproteobacteria</taxon>
        <taxon>Burkholderiales</taxon>
        <taxon>Sphaerotilaceae</taxon>
        <taxon>Pseudaquabacterium</taxon>
    </lineage>
</organism>
<name>A0ABX2EE99_9BURK</name>
<gene>
    <name evidence="2" type="ORF">HLB44_08070</name>
</gene>
<reference evidence="2 3" key="1">
    <citation type="submission" date="2020-05" db="EMBL/GenBank/DDBJ databases">
        <title>Aquincola sp. isolate from soil.</title>
        <authorList>
            <person name="Han J."/>
            <person name="Kim D.-U."/>
        </authorList>
    </citation>
    <scope>NUCLEOTIDE SEQUENCE [LARGE SCALE GENOMIC DNA]</scope>
    <source>
        <strain evidence="2 3">S2</strain>
    </source>
</reference>
<evidence type="ECO:0000259" key="1">
    <source>
        <dbReference type="Pfam" id="PF01425"/>
    </source>
</evidence>
<dbReference type="InterPro" id="IPR000120">
    <property type="entry name" value="Amidase"/>
</dbReference>
<dbReference type="GO" id="GO:0004040">
    <property type="term" value="F:amidase activity"/>
    <property type="evidence" value="ECO:0007669"/>
    <property type="project" value="UniProtKB-EC"/>
</dbReference>
<keyword evidence="3" id="KW-1185">Reference proteome</keyword>
<dbReference type="Pfam" id="PF01425">
    <property type="entry name" value="Amidase"/>
    <property type="match status" value="1"/>
</dbReference>
<dbReference type="PANTHER" id="PTHR11895:SF176">
    <property type="entry name" value="AMIDASE AMID-RELATED"/>
    <property type="match status" value="1"/>
</dbReference>
<dbReference type="InterPro" id="IPR023631">
    <property type="entry name" value="Amidase_dom"/>
</dbReference>
<dbReference type="RefSeq" id="WP_173122030.1">
    <property type="nucleotide sequence ID" value="NZ_JABRWJ010000002.1"/>
</dbReference>
<sequence length="455" mass="47678">MPERLDPLGTIVDYHAALGAGWLRAGEALELACANAQAPDGEGARVFARHDADIARASAVQLQRSGGRQLRGPLDRVIVSIKDNFDIAGQVTSAGSPTREGGTPAARDAAAVARLRSAGAILVGRTRMSEFAYSVTGTHPDYPPPRNPWQRAIGRIPGGSTSGGAVSVSDRMAHIALGTDTGGSLRVPAALCGLVGFRPSLGRVPSEGLFPLSPASDTIGAMARAVDDCWRVDSVVAERPLAPRRDRAPRSFHFAVPDGLFTAQLAPPVAAAFERLLAVIGRSGASVRRLPMPVFDTLAPLQADGGITAAEAWRAHGDGGALLACRDPLVRARILMGARTDDWRLAQLKRERAALMRRFGRELRGFDALLAPTVPITAPTIAEADGAGPAAQQINQQLLRNTVAITLVGGCAISLPCHAAGNAPVGAMLAAPGGHDERLFEAAFFIESLLRFAQE</sequence>
<dbReference type="InterPro" id="IPR036928">
    <property type="entry name" value="AS_sf"/>
</dbReference>
<feature type="domain" description="Amidase" evidence="1">
    <location>
        <begin position="29"/>
        <end position="439"/>
    </location>
</feature>
<dbReference type="PANTHER" id="PTHR11895">
    <property type="entry name" value="TRANSAMIDASE"/>
    <property type="match status" value="1"/>
</dbReference>
<dbReference type="EC" id="3.5.1.4" evidence="2"/>
<proteinExistence type="predicted"/>
<dbReference type="SUPFAM" id="SSF75304">
    <property type="entry name" value="Amidase signature (AS) enzymes"/>
    <property type="match status" value="1"/>
</dbReference>
<comment type="caution">
    <text evidence="2">The sequence shown here is derived from an EMBL/GenBank/DDBJ whole genome shotgun (WGS) entry which is preliminary data.</text>
</comment>
<accession>A0ABX2EE99</accession>
<dbReference type="Proteomes" id="UP000737171">
    <property type="component" value="Unassembled WGS sequence"/>
</dbReference>
<dbReference type="Gene3D" id="3.90.1300.10">
    <property type="entry name" value="Amidase signature (AS) domain"/>
    <property type="match status" value="1"/>
</dbReference>
<evidence type="ECO:0000313" key="3">
    <source>
        <dbReference type="Proteomes" id="UP000737171"/>
    </source>
</evidence>
<keyword evidence="2" id="KW-0378">Hydrolase</keyword>
<evidence type="ECO:0000313" key="2">
    <source>
        <dbReference type="EMBL" id="NRF66936.1"/>
    </source>
</evidence>
<protein>
    <submittedName>
        <fullName evidence="2">Amidase</fullName>
        <ecNumber evidence="2">3.5.1.4</ecNumber>
    </submittedName>
</protein>